<sequence>MRTKILLGGLLIGLLSGCVGEDAADTPSPSNSQETANSETEVLAENLEVPWSIDQHEETFYISERPGTIAAITDGALERQQVVLEQSLSSASEAGLLGFVLQPDFSDSNAAFAYYTYEAGNQRMNRIVELELVEEQWEETAVLLDEIPSGSTHHGGRLKIGPDQKLYATTGDASRPETAQDQDSLAGKILRLNLDGSIPEDNPSSDSPVFSYGHRNAQGLTWTSENAMYASEHGASANDEINRIEAGKNYGWPVIEGMETEDGMETPIFTSGSNDTWAPSGMDVAGNALYVAGLRGNTLLRFDLAEDSETQIIEGFGRIRDVYIDGNDLYFVTNNRDGRGSPSEQDDQLVKMSLSSIEQ</sequence>
<dbReference type="EMBL" id="BJCC01000031">
    <property type="protein sequence ID" value="GCF95307.1"/>
    <property type="molecule type" value="Genomic_DNA"/>
</dbReference>
<evidence type="ECO:0000259" key="2">
    <source>
        <dbReference type="Pfam" id="PF07995"/>
    </source>
</evidence>
<accession>A0A4P5PB05</accession>
<name>A0A4P5PB05_9ENTE</name>
<organism evidence="3 4">
    <name type="scientific">Enterococcus florum</name>
    <dbReference type="NCBI Taxonomy" id="2480627"/>
    <lineage>
        <taxon>Bacteria</taxon>
        <taxon>Bacillati</taxon>
        <taxon>Bacillota</taxon>
        <taxon>Bacilli</taxon>
        <taxon>Lactobacillales</taxon>
        <taxon>Enterococcaceae</taxon>
        <taxon>Enterococcus</taxon>
    </lineage>
</organism>
<keyword evidence="4" id="KW-1185">Reference proteome</keyword>
<dbReference type="RefSeq" id="WP_146623705.1">
    <property type="nucleotide sequence ID" value="NZ_BJCC01000031.1"/>
</dbReference>
<dbReference type="Gene3D" id="2.120.10.30">
    <property type="entry name" value="TolB, C-terminal domain"/>
    <property type="match status" value="1"/>
</dbReference>
<proteinExistence type="predicted"/>
<dbReference type="InterPro" id="IPR011041">
    <property type="entry name" value="Quinoprot_gluc/sorb_DH_b-prop"/>
</dbReference>
<dbReference type="AlphaFoldDB" id="A0A4P5PB05"/>
<protein>
    <submittedName>
        <fullName evidence="3">Dehydrogenase</fullName>
    </submittedName>
</protein>
<dbReference type="PROSITE" id="PS51257">
    <property type="entry name" value="PROKAR_LIPOPROTEIN"/>
    <property type="match status" value="1"/>
</dbReference>
<dbReference type="SUPFAM" id="SSF50952">
    <property type="entry name" value="Soluble quinoprotein glucose dehydrogenase"/>
    <property type="match status" value="1"/>
</dbReference>
<dbReference type="Proteomes" id="UP000290567">
    <property type="component" value="Unassembled WGS sequence"/>
</dbReference>
<dbReference type="InterPro" id="IPR012938">
    <property type="entry name" value="Glc/Sorbosone_DH"/>
</dbReference>
<dbReference type="PANTHER" id="PTHR19328">
    <property type="entry name" value="HEDGEHOG-INTERACTING PROTEIN"/>
    <property type="match status" value="1"/>
</dbReference>
<gene>
    <name evidence="3" type="ORF">NRIC_31980</name>
</gene>
<evidence type="ECO:0000313" key="4">
    <source>
        <dbReference type="Proteomes" id="UP000290567"/>
    </source>
</evidence>
<comment type="caution">
    <text evidence="3">The sequence shown here is derived from an EMBL/GenBank/DDBJ whole genome shotgun (WGS) entry which is preliminary data.</text>
</comment>
<dbReference type="OrthoDB" id="9770043at2"/>
<dbReference type="PANTHER" id="PTHR19328:SF13">
    <property type="entry name" value="HIPL1 PROTEIN"/>
    <property type="match status" value="1"/>
</dbReference>
<feature type="domain" description="Glucose/Sorbosone dehydrogenase" evidence="2">
    <location>
        <begin position="47"/>
        <end position="339"/>
    </location>
</feature>
<feature type="region of interest" description="Disordered" evidence="1">
    <location>
        <begin position="335"/>
        <end position="359"/>
    </location>
</feature>
<feature type="region of interest" description="Disordered" evidence="1">
    <location>
        <begin position="148"/>
        <end position="183"/>
    </location>
</feature>
<reference evidence="4" key="1">
    <citation type="submission" date="2019-02" db="EMBL/GenBank/DDBJ databases">
        <title>Draft genome sequence of Enterococcus sp. Gos25-1.</title>
        <authorList>
            <person name="Tanaka N."/>
            <person name="Shiwa Y."/>
            <person name="Fujita N."/>
        </authorList>
    </citation>
    <scope>NUCLEOTIDE SEQUENCE [LARGE SCALE GENOMIC DNA]</scope>
    <source>
        <strain evidence="4">Gos25-1</strain>
    </source>
</reference>
<dbReference type="Pfam" id="PF07995">
    <property type="entry name" value="GSDH"/>
    <property type="match status" value="1"/>
</dbReference>
<evidence type="ECO:0000256" key="1">
    <source>
        <dbReference type="SAM" id="MobiDB-lite"/>
    </source>
</evidence>
<dbReference type="InterPro" id="IPR011042">
    <property type="entry name" value="6-blade_b-propeller_TolB-like"/>
</dbReference>
<evidence type="ECO:0000313" key="3">
    <source>
        <dbReference type="EMBL" id="GCF95307.1"/>
    </source>
</evidence>